<protein>
    <submittedName>
        <fullName evidence="1">Uncharacterized protein</fullName>
    </submittedName>
</protein>
<reference evidence="2" key="1">
    <citation type="journal article" date="2017" name="Genome Biol.">
        <title>Comparative genomics reveals high biological diversity and specific adaptations in the industrially and medically important fungal genus Aspergillus.</title>
        <authorList>
            <person name="de Vries R.P."/>
            <person name="Riley R."/>
            <person name="Wiebenga A."/>
            <person name="Aguilar-Osorio G."/>
            <person name="Amillis S."/>
            <person name="Uchima C.A."/>
            <person name="Anderluh G."/>
            <person name="Asadollahi M."/>
            <person name="Askin M."/>
            <person name="Barry K."/>
            <person name="Battaglia E."/>
            <person name="Bayram O."/>
            <person name="Benocci T."/>
            <person name="Braus-Stromeyer S.A."/>
            <person name="Caldana C."/>
            <person name="Canovas D."/>
            <person name="Cerqueira G.C."/>
            <person name="Chen F."/>
            <person name="Chen W."/>
            <person name="Choi C."/>
            <person name="Clum A."/>
            <person name="Dos Santos R.A."/>
            <person name="Damasio A.R."/>
            <person name="Diallinas G."/>
            <person name="Emri T."/>
            <person name="Fekete E."/>
            <person name="Flipphi M."/>
            <person name="Freyberg S."/>
            <person name="Gallo A."/>
            <person name="Gournas C."/>
            <person name="Habgood R."/>
            <person name="Hainaut M."/>
            <person name="Harispe M.L."/>
            <person name="Henrissat B."/>
            <person name="Hilden K.S."/>
            <person name="Hope R."/>
            <person name="Hossain A."/>
            <person name="Karabika E."/>
            <person name="Karaffa L."/>
            <person name="Karanyi Z."/>
            <person name="Krasevec N."/>
            <person name="Kuo A."/>
            <person name="Kusch H."/>
            <person name="LaButti K."/>
            <person name="Lagendijk E.L."/>
            <person name="Lapidus A."/>
            <person name="Levasseur A."/>
            <person name="Lindquist E."/>
            <person name="Lipzen A."/>
            <person name="Logrieco A.F."/>
            <person name="MacCabe A."/>
            <person name="Maekelae M.R."/>
            <person name="Malavazi I."/>
            <person name="Melin P."/>
            <person name="Meyer V."/>
            <person name="Mielnichuk N."/>
            <person name="Miskei M."/>
            <person name="Molnar A.P."/>
            <person name="Mule G."/>
            <person name="Ngan C.Y."/>
            <person name="Orejas M."/>
            <person name="Orosz E."/>
            <person name="Ouedraogo J.P."/>
            <person name="Overkamp K.M."/>
            <person name="Park H.-S."/>
            <person name="Perrone G."/>
            <person name="Piumi F."/>
            <person name="Punt P.J."/>
            <person name="Ram A.F."/>
            <person name="Ramon A."/>
            <person name="Rauscher S."/>
            <person name="Record E."/>
            <person name="Riano-Pachon D.M."/>
            <person name="Robert V."/>
            <person name="Roehrig J."/>
            <person name="Ruller R."/>
            <person name="Salamov A."/>
            <person name="Salih N.S."/>
            <person name="Samson R.A."/>
            <person name="Sandor E."/>
            <person name="Sanguinetti M."/>
            <person name="Schuetze T."/>
            <person name="Sepcic K."/>
            <person name="Shelest E."/>
            <person name="Sherlock G."/>
            <person name="Sophianopoulou V."/>
            <person name="Squina F.M."/>
            <person name="Sun H."/>
            <person name="Susca A."/>
            <person name="Todd R.B."/>
            <person name="Tsang A."/>
            <person name="Unkles S.E."/>
            <person name="van de Wiele N."/>
            <person name="van Rossen-Uffink D."/>
            <person name="Oliveira J.V."/>
            <person name="Vesth T.C."/>
            <person name="Visser J."/>
            <person name="Yu J.-H."/>
            <person name="Zhou M."/>
            <person name="Andersen M.R."/>
            <person name="Archer D.B."/>
            <person name="Baker S.E."/>
            <person name="Benoit I."/>
            <person name="Brakhage A.A."/>
            <person name="Braus G.H."/>
            <person name="Fischer R."/>
            <person name="Frisvad J.C."/>
            <person name="Goldman G.H."/>
            <person name="Houbraken J."/>
            <person name="Oakley B."/>
            <person name="Pocsi I."/>
            <person name="Scazzocchio C."/>
            <person name="Seiboth B."/>
            <person name="vanKuyk P.A."/>
            <person name="Wortman J."/>
            <person name="Dyer P.S."/>
            <person name="Grigoriev I.V."/>
        </authorList>
    </citation>
    <scope>NUCLEOTIDE SEQUENCE [LARGE SCALE GENOMIC DNA]</scope>
    <source>
        <strain evidence="2">CBS 506.65</strain>
    </source>
</reference>
<evidence type="ECO:0000313" key="2">
    <source>
        <dbReference type="Proteomes" id="UP000184188"/>
    </source>
</evidence>
<proteinExistence type="predicted"/>
<evidence type="ECO:0000313" key="1">
    <source>
        <dbReference type="EMBL" id="OJJ42045.1"/>
    </source>
</evidence>
<gene>
    <name evidence="1" type="ORF">ASPZODRAFT_170422</name>
</gene>
<dbReference type="GeneID" id="34613410"/>
<dbReference type="EMBL" id="KV878372">
    <property type="protein sequence ID" value="OJJ42045.1"/>
    <property type="molecule type" value="Genomic_DNA"/>
</dbReference>
<organism evidence="1 2">
    <name type="scientific">Penicilliopsis zonata CBS 506.65</name>
    <dbReference type="NCBI Taxonomy" id="1073090"/>
    <lineage>
        <taxon>Eukaryota</taxon>
        <taxon>Fungi</taxon>
        <taxon>Dikarya</taxon>
        <taxon>Ascomycota</taxon>
        <taxon>Pezizomycotina</taxon>
        <taxon>Eurotiomycetes</taxon>
        <taxon>Eurotiomycetidae</taxon>
        <taxon>Eurotiales</taxon>
        <taxon>Aspergillaceae</taxon>
        <taxon>Penicilliopsis</taxon>
    </lineage>
</organism>
<dbReference type="AlphaFoldDB" id="A0A1L9S4F9"/>
<dbReference type="VEuPathDB" id="FungiDB:ASPZODRAFT_170422"/>
<sequence>MSTEKERLQCPSLFKTIPDLKSAIEGDLFFEGGSHDALHFFLEALKDDNTDPFIKMAIKNTFRDPSVRQRIEESWKLSYDYHDEKIRQHRMGDEACYDLASWCFKNCSLCSNGLLDNKMIQPSSYFFWLAFSSGKGGLSQSVLSLVDPESLLVPFSTGKPNEVQRTMFTWAILVPKCFEICWERLKPLRETALGLIGPTQKRSILGYADVELAERLRKDGLDLGNLEPEHPSLVLLETLSGTDPDPMFKWLLDRGLQPPEDLLMHATESNYIAAARWLMSHGNYSQSWRNAALKAAGSTDQSSAELMSIIVEGAAAELPKDAKLSQDLVIEVVDRACQEKEKFNAIRSVDISQQVADMEHLAVRKIEALGKAVGKVEVIGTKIKAEEAKLDGLLQALGDMDLRS</sequence>
<dbReference type="RefSeq" id="XP_022576555.1">
    <property type="nucleotide sequence ID" value="XM_022726946.1"/>
</dbReference>
<accession>A0A1L9S4F9</accession>
<dbReference type="OrthoDB" id="4358509at2759"/>
<name>A0A1L9S4F9_9EURO</name>
<keyword evidence="2" id="KW-1185">Reference proteome</keyword>
<dbReference type="Proteomes" id="UP000184188">
    <property type="component" value="Unassembled WGS sequence"/>
</dbReference>